<proteinExistence type="predicted"/>
<keyword evidence="2" id="KW-0732">Signal</keyword>
<sequence length="713" mass="77410">MEHFSVSRLSLFPALVSVMLSLSASADAQTTRDFIVPLEARRTSDSTFDLRWTSDKDATFYRVWLKTPEAASWSHIDSLKGDQRSLSIVLNEPVIDVRIEKNGALPDGTRLAGDGYVRLTSKNPPSSRLVTKILVVTDEGVESLLKEDVDRYREDLVRDGWVVDTTVVPSDLLDVDAQMVRDRIMRSWRDTSKARLTHVVLIGAIPVPYSGGFVSNGTPQPPDGHPEHGGAWPSNAYYADMETSAGVDADYQWTDQTINLTAPGRPQNRNIPGDGKFDQSMIPTDLELCVGRVDMRRLPAFGTKDGDRTVELALLKRYLAKNHRYRTNDVSIRPIAIIDDAFGPFTNTINSYLTAEIFAGSGWRSYSALVGADSVFAGDFVHDTMNPGKPALDTMSALFSYGCGGGGYEHCTGVITTTEFAANTFNSVFLMMLGSYFGDWDAEDNLMRSALASEGSILTCGWSGRPHWFLHPMGAGATFGECGRMAANNDGTYRSGIAINLNTPSQTFGLSFALRGIQINTLGDPTLRMPAPALTTLLSVSEENGVTILEWDNVPTAEGFIVEGAEHAKDAFSVLQDVPATTDGSRMSVRLALPSTTRVVRIRPYRSYSTTATSYTNIGYGSIAYRGTASVAEARATHDVRLHSDASSLIVATDIGNATAAIVHDLRGNVVETISLHQEGATAFGHSSRLVPGFYIVTVTNGTKTSASTIVHR</sequence>
<reference evidence="3 4" key="1">
    <citation type="submission" date="2016-09" db="EMBL/GenBank/DDBJ databases">
        <title>Genome-resolved meta-omics ties microbial dynamics to process performance in biotechnology for thiocyanate degradation.</title>
        <authorList>
            <person name="Kantor R.S."/>
            <person name="Huddy R.J."/>
            <person name="Iyer R."/>
            <person name="Thomas B.C."/>
            <person name="Brown C.T."/>
            <person name="Anantharaman K."/>
            <person name="Tringe S."/>
            <person name="Hettich R.L."/>
            <person name="Harrison S.T."/>
            <person name="Banfield J.F."/>
        </authorList>
    </citation>
    <scope>NUCLEOTIDE SEQUENCE [LARGE SCALE GENOMIC DNA]</scope>
    <source>
        <strain evidence="3">59-99</strain>
    </source>
</reference>
<dbReference type="STRING" id="1895771.BGO89_08820"/>
<evidence type="ECO:0000313" key="3">
    <source>
        <dbReference type="EMBL" id="OJX56641.1"/>
    </source>
</evidence>
<name>A0A1M3KW07_9BACT</name>
<evidence type="ECO:0000256" key="1">
    <source>
        <dbReference type="SAM" id="MobiDB-lite"/>
    </source>
</evidence>
<gene>
    <name evidence="3" type="ORF">BGO89_08820</name>
</gene>
<feature type="signal peptide" evidence="2">
    <location>
        <begin position="1"/>
        <end position="28"/>
    </location>
</feature>
<accession>A0A1M3KW07</accession>
<dbReference type="AlphaFoldDB" id="A0A1M3KW07"/>
<dbReference type="EMBL" id="MKVH01000024">
    <property type="protein sequence ID" value="OJX56641.1"/>
    <property type="molecule type" value="Genomic_DNA"/>
</dbReference>
<feature type="chain" id="PRO_5012296120" description="Gingipain domain-containing protein" evidence="2">
    <location>
        <begin position="29"/>
        <end position="713"/>
    </location>
</feature>
<evidence type="ECO:0000313" key="4">
    <source>
        <dbReference type="Proteomes" id="UP000184233"/>
    </source>
</evidence>
<evidence type="ECO:0000256" key="2">
    <source>
        <dbReference type="SAM" id="SignalP"/>
    </source>
</evidence>
<organism evidence="3 4">
    <name type="scientific">Candidatus Kapaibacterium thiocyanatum</name>
    <dbReference type="NCBI Taxonomy" id="1895771"/>
    <lineage>
        <taxon>Bacteria</taxon>
        <taxon>Pseudomonadati</taxon>
        <taxon>Candidatus Kapaibacteriota</taxon>
        <taxon>Candidatus Kapaibacteriia</taxon>
        <taxon>Candidatus Kapaibacteriales</taxon>
        <taxon>Candidatus Kapaibacteriaceae</taxon>
        <taxon>Candidatus Kapaibacterium</taxon>
    </lineage>
</organism>
<evidence type="ECO:0008006" key="5">
    <source>
        <dbReference type="Google" id="ProtNLM"/>
    </source>
</evidence>
<comment type="caution">
    <text evidence="3">The sequence shown here is derived from an EMBL/GenBank/DDBJ whole genome shotgun (WGS) entry which is preliminary data.</text>
</comment>
<dbReference type="Proteomes" id="UP000184233">
    <property type="component" value="Unassembled WGS sequence"/>
</dbReference>
<feature type="region of interest" description="Disordered" evidence="1">
    <location>
        <begin position="216"/>
        <end position="235"/>
    </location>
</feature>
<protein>
    <recommendedName>
        <fullName evidence="5">Gingipain domain-containing protein</fullName>
    </recommendedName>
</protein>